<feature type="transmembrane region" description="Helical" evidence="1">
    <location>
        <begin position="268"/>
        <end position="287"/>
    </location>
</feature>
<dbReference type="OrthoDB" id="437561at2759"/>
<name>A0A812PJA7_9DINO</name>
<comment type="caution">
    <text evidence="2">The sequence shown here is derived from an EMBL/GenBank/DDBJ whole genome shotgun (WGS) entry which is preliminary data.</text>
</comment>
<feature type="transmembrane region" description="Helical" evidence="1">
    <location>
        <begin position="210"/>
        <end position="228"/>
    </location>
</feature>
<evidence type="ECO:0000313" key="3">
    <source>
        <dbReference type="Proteomes" id="UP000601435"/>
    </source>
</evidence>
<evidence type="ECO:0000313" key="2">
    <source>
        <dbReference type="EMBL" id="CAE7364635.1"/>
    </source>
</evidence>
<dbReference type="Proteomes" id="UP000601435">
    <property type="component" value="Unassembled WGS sequence"/>
</dbReference>
<feature type="transmembrane region" description="Helical" evidence="1">
    <location>
        <begin position="240"/>
        <end position="262"/>
    </location>
</feature>
<sequence length="357" mass="38819">MDGYTKLGKIGPLGLRSDETAASRPAEFSVRSLWKDTSREGFMAMILDVSAQMPATVGIRGDPEQSFYLLAKYSSQRLGRNVCFSANPRIYTAGTRLGLGAMYQISSLQAAFPQYGLAWVIGLTYVLRLRGTQLVSEGEYTQFRGLFRLATVYSLLLVVAVAASVIPYSDALSFLQAEQACEYASDLSCLPHYSSIFGGGHMKGDTLQQAFLYFFTPVLIARCFYQVFKAGMYVCLDWSFMAKVGLISLSCIFVPAILVAVWGLGTASAIFVAMYLPWLFMTGAFMLRTRHNIKKMLAGKSGPWLKTPAEYKDSANAIDAEAETPAPPGAYDFDLFVLGGGSGGCAAALEAARKTCD</sequence>
<proteinExistence type="predicted"/>
<accession>A0A812PJA7</accession>
<evidence type="ECO:0000256" key="1">
    <source>
        <dbReference type="SAM" id="Phobius"/>
    </source>
</evidence>
<keyword evidence="1" id="KW-0472">Membrane</keyword>
<dbReference type="AlphaFoldDB" id="A0A812PJA7"/>
<keyword evidence="3" id="KW-1185">Reference proteome</keyword>
<keyword evidence="1" id="KW-1133">Transmembrane helix</keyword>
<keyword evidence="1" id="KW-0812">Transmembrane</keyword>
<feature type="transmembrane region" description="Helical" evidence="1">
    <location>
        <begin position="146"/>
        <end position="166"/>
    </location>
</feature>
<dbReference type="EMBL" id="CAJNJA010015608">
    <property type="protein sequence ID" value="CAE7364635.1"/>
    <property type="molecule type" value="Genomic_DNA"/>
</dbReference>
<protein>
    <submittedName>
        <fullName evidence="2">TXNRD1 protein</fullName>
    </submittedName>
</protein>
<gene>
    <name evidence="2" type="primary">TXNRD1</name>
    <name evidence="2" type="ORF">SNEC2469_LOCUS9671</name>
</gene>
<reference evidence="2" key="1">
    <citation type="submission" date="2021-02" db="EMBL/GenBank/DDBJ databases">
        <authorList>
            <person name="Dougan E. K."/>
            <person name="Rhodes N."/>
            <person name="Thang M."/>
            <person name="Chan C."/>
        </authorList>
    </citation>
    <scope>NUCLEOTIDE SEQUENCE</scope>
</reference>
<organism evidence="2 3">
    <name type="scientific">Symbiodinium necroappetens</name>
    <dbReference type="NCBI Taxonomy" id="1628268"/>
    <lineage>
        <taxon>Eukaryota</taxon>
        <taxon>Sar</taxon>
        <taxon>Alveolata</taxon>
        <taxon>Dinophyceae</taxon>
        <taxon>Suessiales</taxon>
        <taxon>Symbiodiniaceae</taxon>
        <taxon>Symbiodinium</taxon>
    </lineage>
</organism>